<reference evidence="1 2" key="1">
    <citation type="journal article" date="2016" name="Nat. Commun.">
        <title>Thousands of microbial genomes shed light on interconnected biogeochemical processes in an aquifer system.</title>
        <authorList>
            <person name="Anantharaman K."/>
            <person name="Brown C.T."/>
            <person name="Hug L.A."/>
            <person name="Sharon I."/>
            <person name="Castelle C.J."/>
            <person name="Probst A.J."/>
            <person name="Thomas B.C."/>
            <person name="Singh A."/>
            <person name="Wilkins M.J."/>
            <person name="Karaoz U."/>
            <person name="Brodie E.L."/>
            <person name="Williams K.H."/>
            <person name="Hubbard S.S."/>
            <person name="Banfield J.F."/>
        </authorList>
    </citation>
    <scope>NUCLEOTIDE SEQUENCE [LARGE SCALE GENOMIC DNA]</scope>
</reference>
<dbReference type="Proteomes" id="UP000177480">
    <property type="component" value="Unassembled WGS sequence"/>
</dbReference>
<dbReference type="STRING" id="1802114.A2719_02935"/>
<gene>
    <name evidence="1" type="ORF">A2719_02935</name>
</gene>
<sequence>MFPKAINRQTGGVLAQVGACNFINDFYLVGGTALALHLGHRESVDLDFFSQKRFDGTVLKKELSQAGTFTVTSEDDTTLNGILDDVRVSFFHYDYNLTYPLISFEKIMLADARDIAAMKIDAVSSRGSKKDFVDIYFLMQEYGLPALINFFEEKYKDIKYNKLHILKSITYFIDADSEPDPIMIKQTKWGEIKKSIQEAVKGLL</sequence>
<organism evidence="1 2">
    <name type="scientific">Candidatus Ryanbacteria bacterium RIFCSPHIGHO2_01_FULL_45_22</name>
    <dbReference type="NCBI Taxonomy" id="1802114"/>
    <lineage>
        <taxon>Bacteria</taxon>
        <taxon>Candidatus Ryaniibacteriota</taxon>
    </lineage>
</organism>
<evidence type="ECO:0008006" key="3">
    <source>
        <dbReference type="Google" id="ProtNLM"/>
    </source>
</evidence>
<dbReference type="Pfam" id="PF08843">
    <property type="entry name" value="AbiEii"/>
    <property type="match status" value="2"/>
</dbReference>
<proteinExistence type="predicted"/>
<evidence type="ECO:0000313" key="2">
    <source>
        <dbReference type="Proteomes" id="UP000177480"/>
    </source>
</evidence>
<accession>A0A1G2G1L6</accession>
<dbReference type="InterPro" id="IPR014942">
    <property type="entry name" value="AbiEii"/>
</dbReference>
<dbReference type="AlphaFoldDB" id="A0A1G2G1L6"/>
<evidence type="ECO:0000313" key="1">
    <source>
        <dbReference type="EMBL" id="OGZ43892.1"/>
    </source>
</evidence>
<protein>
    <recommendedName>
        <fullName evidence="3">Nucleotidyl transferase AbiEii/AbiGii toxin family protein</fullName>
    </recommendedName>
</protein>
<comment type="caution">
    <text evidence="1">The sequence shown here is derived from an EMBL/GenBank/DDBJ whole genome shotgun (WGS) entry which is preliminary data.</text>
</comment>
<name>A0A1G2G1L6_9BACT</name>
<dbReference type="EMBL" id="MHNK01000010">
    <property type="protein sequence ID" value="OGZ43892.1"/>
    <property type="molecule type" value="Genomic_DNA"/>
</dbReference>